<comment type="function">
    <text evidence="20">Hydrolysis of phosphatidylcholine with phospholipase A2 (EC 3.1.1.4) and phospholipase A1 (EC 3.1.1.32) activities.</text>
</comment>
<feature type="binding site" description="in dimeric form" evidence="19">
    <location>
        <position position="225"/>
    </location>
    <ligand>
        <name>Ca(2+)</name>
        <dbReference type="ChEBI" id="CHEBI:29108"/>
        <label>1</label>
    </ligand>
</feature>
<dbReference type="GO" id="GO:0016042">
    <property type="term" value="P:lipid catabolic process"/>
    <property type="evidence" value="ECO:0007669"/>
    <property type="project" value="UniProtKB-KW"/>
</dbReference>
<feature type="compositionally biased region" description="Low complexity" evidence="21">
    <location>
        <begin position="65"/>
        <end position="74"/>
    </location>
</feature>
<comment type="catalytic activity">
    <reaction evidence="1 20">
        <text>a 1,2-diacyl-sn-glycero-3-phosphocholine + H2O = a 2-acyl-sn-glycero-3-phosphocholine + a fatty acid + H(+)</text>
        <dbReference type="Rhea" id="RHEA:18689"/>
        <dbReference type="ChEBI" id="CHEBI:15377"/>
        <dbReference type="ChEBI" id="CHEBI:15378"/>
        <dbReference type="ChEBI" id="CHEBI:28868"/>
        <dbReference type="ChEBI" id="CHEBI:57643"/>
        <dbReference type="ChEBI" id="CHEBI:57875"/>
        <dbReference type="EC" id="3.1.1.32"/>
    </reaction>
</comment>
<evidence type="ECO:0000256" key="12">
    <source>
        <dbReference type="ARBA" id="ARBA00022801"/>
    </source>
</evidence>
<evidence type="ECO:0000256" key="1">
    <source>
        <dbReference type="ARBA" id="ARBA00000111"/>
    </source>
</evidence>
<evidence type="ECO:0000256" key="21">
    <source>
        <dbReference type="SAM" id="MobiDB-lite"/>
    </source>
</evidence>
<feature type="active site" description="Nucleophile" evidence="18">
    <location>
        <position position="217"/>
    </location>
</feature>
<evidence type="ECO:0000313" key="23">
    <source>
        <dbReference type="Proteomes" id="UP000199256"/>
    </source>
</evidence>
<feature type="chain" id="PRO_5019619165" description="Phospholipase A1" evidence="20">
    <location>
        <begin position="26"/>
        <end position="347"/>
    </location>
</feature>
<evidence type="ECO:0000256" key="18">
    <source>
        <dbReference type="PIRSR" id="PIRSR603187-1"/>
    </source>
</evidence>
<evidence type="ECO:0000313" key="22">
    <source>
        <dbReference type="EMBL" id="SEL31489.1"/>
    </source>
</evidence>
<comment type="similarity">
    <text evidence="3 20">Belongs to the phospholipase A1 family.</text>
</comment>
<dbReference type="AlphaFoldDB" id="A0A1H7P790"/>
<evidence type="ECO:0000256" key="20">
    <source>
        <dbReference type="RuleBase" id="RU366027"/>
    </source>
</evidence>
<evidence type="ECO:0000256" key="19">
    <source>
        <dbReference type="PIRSR" id="PIRSR603187-2"/>
    </source>
</evidence>
<keyword evidence="11 20" id="KW-0732">Signal</keyword>
<feature type="active site" description="Proton acceptor" evidence="18">
    <location>
        <position position="215"/>
    </location>
</feature>
<feature type="binding site" description="in dimeric form" evidence="19">
    <location>
        <position position="260"/>
    </location>
    <ligand>
        <name>Ca(2+)</name>
        <dbReference type="ChEBI" id="CHEBI:29108"/>
        <label>1</label>
    </ligand>
</feature>
<comment type="subunit">
    <text evidence="4 20">Homodimer; dimerization is reversible, and the dimeric form is the active one.</text>
</comment>
<feature type="compositionally biased region" description="Basic and acidic residues" evidence="21">
    <location>
        <begin position="75"/>
        <end position="84"/>
    </location>
</feature>
<dbReference type="EC" id="3.1.1.32" evidence="5 20"/>
<dbReference type="OrthoDB" id="188433at2"/>
<evidence type="ECO:0000256" key="13">
    <source>
        <dbReference type="ARBA" id="ARBA00022837"/>
    </source>
</evidence>
<dbReference type="EMBL" id="FOAA01000013">
    <property type="protein sequence ID" value="SEL31489.1"/>
    <property type="molecule type" value="Genomic_DNA"/>
</dbReference>
<evidence type="ECO:0000256" key="6">
    <source>
        <dbReference type="ARBA" id="ARBA00013278"/>
    </source>
</evidence>
<dbReference type="PANTHER" id="PTHR40457">
    <property type="entry name" value="PHOSPHOLIPASE A1"/>
    <property type="match status" value="1"/>
</dbReference>
<comment type="catalytic activity">
    <reaction evidence="2 20">
        <text>a 1,2-diacyl-sn-glycero-3-phosphocholine + H2O = a 1-acyl-sn-glycero-3-phosphocholine + a fatty acid + H(+)</text>
        <dbReference type="Rhea" id="RHEA:15801"/>
        <dbReference type="ChEBI" id="CHEBI:15377"/>
        <dbReference type="ChEBI" id="CHEBI:15378"/>
        <dbReference type="ChEBI" id="CHEBI:28868"/>
        <dbReference type="ChEBI" id="CHEBI:57643"/>
        <dbReference type="ChEBI" id="CHEBI:58168"/>
        <dbReference type="EC" id="3.1.1.4"/>
    </reaction>
</comment>
<dbReference type="Gene3D" id="2.40.230.10">
    <property type="entry name" value="Phospholipase A1"/>
    <property type="match status" value="1"/>
</dbReference>
<dbReference type="PANTHER" id="PTHR40457:SF1">
    <property type="entry name" value="PHOSPHOLIPASE A1"/>
    <property type="match status" value="1"/>
</dbReference>
<accession>A0A1H7P790</accession>
<keyword evidence="14 20" id="KW-0442">Lipid degradation</keyword>
<keyword evidence="17 20" id="KW-0998">Cell outer membrane</keyword>
<evidence type="ECO:0000256" key="8">
    <source>
        <dbReference type="ARBA" id="ARBA00022452"/>
    </source>
</evidence>
<evidence type="ECO:0000256" key="7">
    <source>
        <dbReference type="ARBA" id="ARBA00021726"/>
    </source>
</evidence>
<keyword evidence="13 19" id="KW-0106">Calcium</keyword>
<keyword evidence="23" id="KW-1185">Reference proteome</keyword>
<evidence type="ECO:0000256" key="11">
    <source>
        <dbReference type="ARBA" id="ARBA00022729"/>
    </source>
</evidence>
<keyword evidence="10 19" id="KW-0479">Metal-binding</keyword>
<feature type="signal peptide" evidence="20">
    <location>
        <begin position="1"/>
        <end position="25"/>
    </location>
</feature>
<protein>
    <recommendedName>
        <fullName evidence="7 20">Phospholipase A1</fullName>
        <ecNumber evidence="5 20">3.1.1.32</ecNumber>
        <ecNumber evidence="6 20">3.1.1.4</ecNumber>
    </recommendedName>
    <alternativeName>
        <fullName evidence="20">Phosphatidylcholine 1-acylhydrolase</fullName>
    </alternativeName>
</protein>
<evidence type="ECO:0000256" key="9">
    <source>
        <dbReference type="ARBA" id="ARBA00022692"/>
    </source>
</evidence>
<evidence type="ECO:0000256" key="16">
    <source>
        <dbReference type="ARBA" id="ARBA00023136"/>
    </source>
</evidence>
<dbReference type="CDD" id="cd00541">
    <property type="entry name" value="OMPLA"/>
    <property type="match status" value="1"/>
</dbReference>
<dbReference type="InterPro" id="IPR003187">
    <property type="entry name" value="PLipase_A1"/>
</dbReference>
<keyword evidence="8" id="KW-1134">Transmembrane beta strand</keyword>
<evidence type="ECO:0000256" key="5">
    <source>
        <dbReference type="ARBA" id="ARBA00013179"/>
    </source>
</evidence>
<gene>
    <name evidence="22" type="ORF">SAMN05444515_11368</name>
</gene>
<evidence type="ECO:0000256" key="4">
    <source>
        <dbReference type="ARBA" id="ARBA00011702"/>
    </source>
</evidence>
<keyword evidence="9" id="KW-0812">Transmembrane</keyword>
<dbReference type="Proteomes" id="UP000199256">
    <property type="component" value="Unassembled WGS sequence"/>
</dbReference>
<dbReference type="SUPFAM" id="SSF56931">
    <property type="entry name" value="Outer membrane phospholipase A (OMPLA)"/>
    <property type="match status" value="1"/>
</dbReference>
<reference evidence="23" key="1">
    <citation type="submission" date="2016-10" db="EMBL/GenBank/DDBJ databases">
        <authorList>
            <person name="Varghese N."/>
            <person name="Submissions S."/>
        </authorList>
    </citation>
    <scope>NUCLEOTIDE SEQUENCE [LARGE SCALE GENOMIC DNA]</scope>
    <source>
        <strain evidence="23">DSM 241</strain>
    </source>
</reference>
<dbReference type="GO" id="GO:0004623">
    <property type="term" value="F:phospholipase A2 activity"/>
    <property type="evidence" value="ECO:0007669"/>
    <property type="project" value="UniProtKB-EC"/>
</dbReference>
<dbReference type="RefSeq" id="WP_090254508.1">
    <property type="nucleotide sequence ID" value="NZ_FOAA01000013.1"/>
</dbReference>
<feature type="region of interest" description="Disordered" evidence="21">
    <location>
        <begin position="65"/>
        <end position="88"/>
    </location>
</feature>
<comment type="subcellular location">
    <subcellularLocation>
        <location evidence="20">Cell outer membrane</location>
        <topology evidence="20">Multi-pass membrane protein</topology>
    </subcellularLocation>
    <text evidence="20">One of the very few enzymes located there.</text>
</comment>
<comment type="cofactor">
    <cofactor evidence="20">
        <name>Ca(2+)</name>
        <dbReference type="ChEBI" id="CHEBI:29108"/>
    </cofactor>
    <text evidence="20">Binds 1 Ca(2+) ion per monomer. In the dimeric form the Ca(2+) is bound by different amino acids with binding of each Ca(2+) shared with ligands coming from each monomer. The Ca(2+) ion may have a role in catalysis.</text>
</comment>
<dbReference type="GO" id="GO:0046872">
    <property type="term" value="F:metal ion binding"/>
    <property type="evidence" value="ECO:0007669"/>
    <property type="project" value="UniProtKB-KW"/>
</dbReference>
<evidence type="ECO:0000256" key="14">
    <source>
        <dbReference type="ARBA" id="ARBA00022963"/>
    </source>
</evidence>
<name>A0A1H7P790_9GAMM</name>
<dbReference type="InterPro" id="IPR036541">
    <property type="entry name" value="PLipase_A1_sf"/>
</dbReference>
<dbReference type="GO" id="GO:0008970">
    <property type="term" value="F:phospholipase A1 activity"/>
    <property type="evidence" value="ECO:0007669"/>
    <property type="project" value="UniProtKB-EC"/>
</dbReference>
<organism evidence="22 23">
    <name type="scientific">Ectothiorhodospira marina</name>
    <dbReference type="NCBI Taxonomy" id="1396821"/>
    <lineage>
        <taxon>Bacteria</taxon>
        <taxon>Pseudomonadati</taxon>
        <taxon>Pseudomonadota</taxon>
        <taxon>Gammaproteobacteria</taxon>
        <taxon>Chromatiales</taxon>
        <taxon>Ectothiorhodospiraceae</taxon>
        <taxon>Ectothiorhodospira</taxon>
    </lineage>
</organism>
<dbReference type="Pfam" id="PF02253">
    <property type="entry name" value="PLA1"/>
    <property type="match status" value="1"/>
</dbReference>
<evidence type="ECO:0000256" key="15">
    <source>
        <dbReference type="ARBA" id="ARBA00023098"/>
    </source>
</evidence>
<dbReference type="PRINTS" id="PR01486">
    <property type="entry name" value="PHPHLIPASEA1"/>
</dbReference>
<keyword evidence="15 20" id="KW-0443">Lipid metabolism</keyword>
<proteinExistence type="inferred from homology"/>
<evidence type="ECO:0000256" key="10">
    <source>
        <dbReference type="ARBA" id="ARBA00022723"/>
    </source>
</evidence>
<evidence type="ECO:0000256" key="2">
    <source>
        <dbReference type="ARBA" id="ARBA00001604"/>
    </source>
</evidence>
<dbReference type="GO" id="GO:0009279">
    <property type="term" value="C:cell outer membrane"/>
    <property type="evidence" value="ECO:0007669"/>
    <property type="project" value="UniProtKB-SubCell"/>
</dbReference>
<evidence type="ECO:0000256" key="17">
    <source>
        <dbReference type="ARBA" id="ARBA00023237"/>
    </source>
</evidence>
<keyword evidence="12 20" id="KW-0378">Hydrolase</keyword>
<keyword evidence="16" id="KW-0472">Membrane</keyword>
<evidence type="ECO:0000256" key="3">
    <source>
        <dbReference type="ARBA" id="ARBA00010525"/>
    </source>
</evidence>
<dbReference type="STRING" id="1396821.SAMN05444515_11368"/>
<sequence>MPRDFSRLSPLTLLLMASWSMPVLASTWEDCARINADAERLACYDALAGERSDAAPAAEALTAIELPEPESPASESKEGRDDSRLASTWGFSPDSDAHMLRVHQPNYFLLARYSDRTNDRPFAPLADINPAADQDLDSVEAKFQFSFKARLWTTHDRRWGVWAGYTQQSQWQVYNEDVSRPFRETNYAPELILSYHPGLHLGGFDWEVLNLGFLHHSNGRSEILSRSWNRLYAGVGLERDNLALMGRLWYRLPEGDHQDDNPDITDYYGHGDLTVSYGQGGHRFTGTVRGNPSTGRGALSASWTSPPVLGPLRGYVQVFSGYGESLIDYNWYQNTLGLGVTLNDVVD</sequence>
<dbReference type="EC" id="3.1.1.4" evidence="6 20"/>
<feature type="binding site" description="in dimeric form" evidence="19">
    <location>
        <position position="179"/>
    </location>
    <ligand>
        <name>Ca(2+)</name>
        <dbReference type="ChEBI" id="CHEBI:29108"/>
        <label>1</label>
    </ligand>
</feature>
<feature type="binding site" description="in dimeric form" evidence="19">
    <location>
        <position position="220"/>
    </location>
    <ligand>
        <name>Ca(2+)</name>
        <dbReference type="ChEBI" id="CHEBI:29108"/>
        <label>1</label>
    </ligand>
</feature>